<evidence type="ECO:0000313" key="2">
    <source>
        <dbReference type="Proteomes" id="UP001600165"/>
    </source>
</evidence>
<keyword evidence="2" id="KW-1185">Reference proteome</keyword>
<organism evidence="1 2">
    <name type="scientific">Almyronema epifaneia S1</name>
    <dbReference type="NCBI Taxonomy" id="2991925"/>
    <lineage>
        <taxon>Bacteria</taxon>
        <taxon>Bacillati</taxon>
        <taxon>Cyanobacteriota</taxon>
        <taxon>Cyanophyceae</taxon>
        <taxon>Nodosilineales</taxon>
        <taxon>Nodosilineaceae</taxon>
        <taxon>Almyronema</taxon>
        <taxon>Almyronema epifaneia</taxon>
    </lineage>
</organism>
<name>A0ABW6IK04_9CYAN</name>
<dbReference type="RefSeq" id="WP_377968174.1">
    <property type="nucleotide sequence ID" value="NZ_JBHZOL010000114.1"/>
</dbReference>
<comment type="caution">
    <text evidence="1">The sequence shown here is derived from an EMBL/GenBank/DDBJ whole genome shotgun (WGS) entry which is preliminary data.</text>
</comment>
<evidence type="ECO:0000313" key="1">
    <source>
        <dbReference type="EMBL" id="MFE4108544.1"/>
    </source>
</evidence>
<proteinExistence type="predicted"/>
<accession>A0ABW6IK04</accession>
<protein>
    <submittedName>
        <fullName evidence="1">Uncharacterized protein</fullName>
    </submittedName>
</protein>
<dbReference type="EMBL" id="JBHZOL010000114">
    <property type="protein sequence ID" value="MFE4108544.1"/>
    <property type="molecule type" value="Genomic_DNA"/>
</dbReference>
<dbReference type="Proteomes" id="UP001600165">
    <property type="component" value="Unassembled WGS sequence"/>
</dbReference>
<gene>
    <name evidence="1" type="ORF">ACFVKH_19885</name>
</gene>
<reference evidence="1 2" key="1">
    <citation type="submission" date="2024-10" db="EMBL/GenBank/DDBJ databases">
        <authorList>
            <person name="Ratan Roy A."/>
            <person name="Morales Sandoval P.H."/>
            <person name="De Los Santos Villalobos S."/>
            <person name="Chakraborty S."/>
            <person name="Mukherjee J."/>
        </authorList>
    </citation>
    <scope>NUCLEOTIDE SEQUENCE [LARGE SCALE GENOMIC DNA]</scope>
    <source>
        <strain evidence="1 2">S1</strain>
    </source>
</reference>
<sequence>MYQAEDILDAARSIRPYLSELLTPNPTAAEQLDQKLAELLDQASQNPSATILIQKQLRENAATREWVRQFLEDKQLPDENRSFQPLPGYPSIVKAAKFVCPQGDYTWYRPRVGIEPPPCPTHNLPLDPA</sequence>